<evidence type="ECO:0000313" key="3">
    <source>
        <dbReference type="EMBL" id="VDD92028.1"/>
    </source>
</evidence>
<proteinExistence type="inferred from homology"/>
<protein>
    <submittedName>
        <fullName evidence="5">Ribonuclease T(2)</fullName>
    </submittedName>
</protein>
<dbReference type="GO" id="GO:0006401">
    <property type="term" value="P:RNA catabolic process"/>
    <property type="evidence" value="ECO:0007669"/>
    <property type="project" value="TreeGrafter"/>
</dbReference>
<dbReference type="PANTHER" id="PTHR11240:SF22">
    <property type="entry name" value="RIBONUCLEASE T2"/>
    <property type="match status" value="1"/>
</dbReference>
<dbReference type="SUPFAM" id="SSF55895">
    <property type="entry name" value="Ribonuclease Rh-like"/>
    <property type="match status" value="1"/>
</dbReference>
<dbReference type="WBParaSite" id="EVEC_0000725801-mRNA-1">
    <property type="protein sequence ID" value="EVEC_0000725801-mRNA-1"/>
    <property type="gene ID" value="EVEC_0000725801"/>
</dbReference>
<dbReference type="GO" id="GO:0033897">
    <property type="term" value="F:ribonuclease T2 activity"/>
    <property type="evidence" value="ECO:0007669"/>
    <property type="project" value="InterPro"/>
</dbReference>
<dbReference type="STRING" id="51028.A0A0N4V9Y1"/>
<dbReference type="GO" id="GO:0003723">
    <property type="term" value="F:RNA binding"/>
    <property type="evidence" value="ECO:0007669"/>
    <property type="project" value="InterPro"/>
</dbReference>
<dbReference type="EMBL" id="UXUI01008646">
    <property type="protein sequence ID" value="VDD92028.1"/>
    <property type="molecule type" value="Genomic_DNA"/>
</dbReference>
<dbReference type="AlphaFoldDB" id="A0A0N4V9Y1"/>
<comment type="similarity">
    <text evidence="1 2">Belongs to the RNase T2 family.</text>
</comment>
<dbReference type="Gene3D" id="3.90.730.10">
    <property type="entry name" value="Ribonuclease T2-like"/>
    <property type="match status" value="1"/>
</dbReference>
<organism evidence="5">
    <name type="scientific">Enterobius vermicularis</name>
    <name type="common">Human pinworm</name>
    <dbReference type="NCBI Taxonomy" id="51028"/>
    <lineage>
        <taxon>Eukaryota</taxon>
        <taxon>Metazoa</taxon>
        <taxon>Ecdysozoa</taxon>
        <taxon>Nematoda</taxon>
        <taxon>Chromadorea</taxon>
        <taxon>Rhabditida</taxon>
        <taxon>Spirurina</taxon>
        <taxon>Oxyuridomorpha</taxon>
        <taxon>Oxyuroidea</taxon>
        <taxon>Oxyuridae</taxon>
        <taxon>Enterobius</taxon>
    </lineage>
</organism>
<accession>A0A0N4V9Y1</accession>
<name>A0A0N4V9Y1_ENTVE</name>
<evidence type="ECO:0000256" key="1">
    <source>
        <dbReference type="ARBA" id="ARBA00007469"/>
    </source>
</evidence>
<dbReference type="PANTHER" id="PTHR11240">
    <property type="entry name" value="RIBONUCLEASE T2"/>
    <property type="match status" value="1"/>
</dbReference>
<dbReference type="GO" id="GO:0005576">
    <property type="term" value="C:extracellular region"/>
    <property type="evidence" value="ECO:0007669"/>
    <property type="project" value="TreeGrafter"/>
</dbReference>
<dbReference type="Proteomes" id="UP000274131">
    <property type="component" value="Unassembled WGS sequence"/>
</dbReference>
<keyword evidence="4" id="KW-1185">Reference proteome</keyword>
<dbReference type="PROSITE" id="PS00530">
    <property type="entry name" value="RNASE_T2_1"/>
    <property type="match status" value="1"/>
</dbReference>
<evidence type="ECO:0000313" key="5">
    <source>
        <dbReference type="WBParaSite" id="EVEC_0000725801-mRNA-1"/>
    </source>
</evidence>
<dbReference type="InterPro" id="IPR036430">
    <property type="entry name" value="RNase_T2-like_sf"/>
</dbReference>
<dbReference type="OrthoDB" id="435754at2759"/>
<reference evidence="3 4" key="2">
    <citation type="submission" date="2018-10" db="EMBL/GenBank/DDBJ databases">
        <authorList>
            <consortium name="Pathogen Informatics"/>
        </authorList>
    </citation>
    <scope>NUCLEOTIDE SEQUENCE [LARGE SCALE GENOMIC DNA]</scope>
</reference>
<gene>
    <name evidence="3" type="ORF">EVEC_LOCUS6779</name>
</gene>
<reference evidence="5" key="1">
    <citation type="submission" date="2017-02" db="UniProtKB">
        <authorList>
            <consortium name="WormBaseParasite"/>
        </authorList>
    </citation>
    <scope>IDENTIFICATION</scope>
</reference>
<dbReference type="InterPro" id="IPR018188">
    <property type="entry name" value="RNase_T2_His_AS_1"/>
</dbReference>
<evidence type="ECO:0000256" key="2">
    <source>
        <dbReference type="RuleBase" id="RU004328"/>
    </source>
</evidence>
<dbReference type="Pfam" id="PF00445">
    <property type="entry name" value="Ribonuclease_T2"/>
    <property type="match status" value="1"/>
</dbReference>
<sequence length="95" mass="10849">MNAAPPYQFDYFLFTQIYPTAVCYMDNSRIPGKCKVPKAASSWTIHGLWPALTNNSKYGFCKGEKFNLSTLTTIVSSLERNWPNVYPEKSESSLW</sequence>
<dbReference type="InterPro" id="IPR001568">
    <property type="entry name" value="RNase_T2-like"/>
</dbReference>
<evidence type="ECO:0000313" key="4">
    <source>
        <dbReference type="Proteomes" id="UP000274131"/>
    </source>
</evidence>